<dbReference type="GO" id="GO:0043565">
    <property type="term" value="F:sequence-specific DNA binding"/>
    <property type="evidence" value="ECO:0007669"/>
    <property type="project" value="InterPro"/>
</dbReference>
<sequence>MESASALELHRLEVPAPHLFPFAVGTFDSLGPLSRASFPHRHTFHEIVHVTGGRGSHVIDLHHWPIEPPNLGIMAAGQVHYWDRVRGLDGHVLLLEDAFLLDRPADRELLRRLAVERPWQVLDPAAEADTAAVFAEMLRESRARRPGMASVVRAYLHILLTRTARLPARGVPARDPTRRGSASPTPADQASRLAARFLRLLDRPGGTAVGRSVGQMAAELGVTSGYLASAVKGATGRTPGRLLRDARVLEAKRLLSGTEMTIAAVARGAGFSDPAYFCRFFRRETGISPGEFRSRSYAGVEIHHGRDR</sequence>
<dbReference type="GO" id="GO:0003700">
    <property type="term" value="F:DNA-binding transcription factor activity"/>
    <property type="evidence" value="ECO:0007669"/>
    <property type="project" value="InterPro"/>
</dbReference>
<keyword evidence="7" id="KW-1185">Reference proteome</keyword>
<dbReference type="InterPro" id="IPR020449">
    <property type="entry name" value="Tscrpt_reg_AraC-type_HTH"/>
</dbReference>
<keyword evidence="1" id="KW-0805">Transcription regulation</keyword>
<protein>
    <submittedName>
        <fullName evidence="6">AraC family transcriptional regulator</fullName>
    </submittedName>
</protein>
<evidence type="ECO:0000259" key="5">
    <source>
        <dbReference type="PROSITE" id="PS01124"/>
    </source>
</evidence>
<accession>A0A223S7H7</accession>
<keyword evidence="2" id="KW-0238">DNA-binding</keyword>
<dbReference type="InterPro" id="IPR003313">
    <property type="entry name" value="AraC-bd"/>
</dbReference>
<dbReference type="InterPro" id="IPR011051">
    <property type="entry name" value="RmlC_Cupin_sf"/>
</dbReference>
<dbReference type="PRINTS" id="PR00032">
    <property type="entry name" value="HTHARAC"/>
</dbReference>
<reference evidence="6 7" key="1">
    <citation type="submission" date="2017-08" db="EMBL/GenBank/DDBJ databases">
        <title>The complete genome sequence of Nocardiopsis gilva YIM 90087.</title>
        <authorList>
            <person name="Yin M."/>
            <person name="Tang S."/>
        </authorList>
    </citation>
    <scope>NUCLEOTIDE SEQUENCE [LARGE SCALE GENOMIC DNA]</scope>
    <source>
        <strain evidence="6 7">YIM 90087</strain>
    </source>
</reference>
<dbReference type="InterPro" id="IPR009057">
    <property type="entry name" value="Homeodomain-like_sf"/>
</dbReference>
<evidence type="ECO:0000256" key="3">
    <source>
        <dbReference type="ARBA" id="ARBA00023163"/>
    </source>
</evidence>
<dbReference type="AlphaFoldDB" id="A0A223S7H7"/>
<dbReference type="InterPro" id="IPR018062">
    <property type="entry name" value="HTH_AraC-typ_CS"/>
</dbReference>
<organism evidence="6 7">
    <name type="scientific">Nocardiopsis gilva YIM 90087</name>
    <dbReference type="NCBI Taxonomy" id="1235441"/>
    <lineage>
        <taxon>Bacteria</taxon>
        <taxon>Bacillati</taxon>
        <taxon>Actinomycetota</taxon>
        <taxon>Actinomycetes</taxon>
        <taxon>Streptosporangiales</taxon>
        <taxon>Nocardiopsidaceae</taxon>
        <taxon>Nocardiopsis</taxon>
    </lineage>
</organism>
<dbReference type="Pfam" id="PF12833">
    <property type="entry name" value="HTH_18"/>
    <property type="match status" value="1"/>
</dbReference>
<dbReference type="Gene3D" id="1.10.10.60">
    <property type="entry name" value="Homeodomain-like"/>
    <property type="match status" value="2"/>
</dbReference>
<dbReference type="SUPFAM" id="SSF51182">
    <property type="entry name" value="RmlC-like cupins"/>
    <property type="match status" value="1"/>
</dbReference>
<dbReference type="InterPro" id="IPR018060">
    <property type="entry name" value="HTH_AraC"/>
</dbReference>
<dbReference type="Proteomes" id="UP000215005">
    <property type="component" value="Chromosome"/>
</dbReference>
<proteinExistence type="predicted"/>
<evidence type="ECO:0000256" key="4">
    <source>
        <dbReference type="SAM" id="MobiDB-lite"/>
    </source>
</evidence>
<dbReference type="PROSITE" id="PS01124">
    <property type="entry name" value="HTH_ARAC_FAMILY_2"/>
    <property type="match status" value="1"/>
</dbReference>
<name>A0A223S7H7_9ACTN</name>
<dbReference type="PROSITE" id="PS00041">
    <property type="entry name" value="HTH_ARAC_FAMILY_1"/>
    <property type="match status" value="1"/>
</dbReference>
<evidence type="ECO:0000313" key="7">
    <source>
        <dbReference type="Proteomes" id="UP000215005"/>
    </source>
</evidence>
<evidence type="ECO:0000256" key="2">
    <source>
        <dbReference type="ARBA" id="ARBA00023125"/>
    </source>
</evidence>
<dbReference type="PANTHER" id="PTHR43280:SF32">
    <property type="entry name" value="TRANSCRIPTIONAL REGULATORY PROTEIN"/>
    <property type="match status" value="1"/>
</dbReference>
<evidence type="ECO:0000256" key="1">
    <source>
        <dbReference type="ARBA" id="ARBA00023015"/>
    </source>
</evidence>
<dbReference type="RefSeq" id="WP_017619111.1">
    <property type="nucleotide sequence ID" value="NZ_ANBG01000223.1"/>
</dbReference>
<feature type="domain" description="HTH araC/xylS-type" evidence="5">
    <location>
        <begin position="191"/>
        <end position="295"/>
    </location>
</feature>
<dbReference type="Pfam" id="PF02311">
    <property type="entry name" value="AraC_binding"/>
    <property type="match status" value="1"/>
</dbReference>
<dbReference type="SMART" id="SM00342">
    <property type="entry name" value="HTH_ARAC"/>
    <property type="match status" value="1"/>
</dbReference>
<dbReference type="KEGG" id="ngv:CDO52_15600"/>
<feature type="region of interest" description="Disordered" evidence="4">
    <location>
        <begin position="169"/>
        <end position="188"/>
    </location>
</feature>
<dbReference type="SUPFAM" id="SSF46689">
    <property type="entry name" value="Homeodomain-like"/>
    <property type="match status" value="1"/>
</dbReference>
<dbReference type="PANTHER" id="PTHR43280">
    <property type="entry name" value="ARAC-FAMILY TRANSCRIPTIONAL REGULATOR"/>
    <property type="match status" value="1"/>
</dbReference>
<keyword evidence="3" id="KW-0804">Transcription</keyword>
<dbReference type="EMBL" id="CP022753">
    <property type="protein sequence ID" value="ASU84022.1"/>
    <property type="molecule type" value="Genomic_DNA"/>
</dbReference>
<gene>
    <name evidence="6" type="ORF">CDO52_15600</name>
</gene>
<dbReference type="OrthoDB" id="9799345at2"/>
<evidence type="ECO:0000313" key="6">
    <source>
        <dbReference type="EMBL" id="ASU84022.1"/>
    </source>
</evidence>